<sequence length="102" mass="12123">MNSREYRQYRQWRQRRRAAWIDANRKHHHPDTEAEFLIEFASMWAPFGGATEEEILVHFGMTMRRFIERLWQVIPESNCVQDEIRLLASAYPHPRRAGGPGG</sequence>
<gene>
    <name evidence="1" type="ORF">SAMN04490220_0624</name>
</gene>
<protein>
    <recommendedName>
        <fullName evidence="3">DUF3263 domain-containing protein</fullName>
    </recommendedName>
</protein>
<dbReference type="Proteomes" id="UP000183407">
    <property type="component" value="Unassembled WGS sequence"/>
</dbReference>
<evidence type="ECO:0000313" key="2">
    <source>
        <dbReference type="Proteomes" id="UP000183407"/>
    </source>
</evidence>
<accession>A0A1H4IZD2</accession>
<dbReference type="EMBL" id="FNTL01000002">
    <property type="protein sequence ID" value="SEB38728.1"/>
    <property type="molecule type" value="Genomic_DNA"/>
</dbReference>
<name>A0A1H4IZD2_RHOJO</name>
<dbReference type="RefSeq" id="WP_073358085.1">
    <property type="nucleotide sequence ID" value="NZ_FNTL01000002.1"/>
</dbReference>
<organism evidence="1 2">
    <name type="scientific">Rhodococcus jostii</name>
    <dbReference type="NCBI Taxonomy" id="132919"/>
    <lineage>
        <taxon>Bacteria</taxon>
        <taxon>Bacillati</taxon>
        <taxon>Actinomycetota</taxon>
        <taxon>Actinomycetes</taxon>
        <taxon>Mycobacteriales</taxon>
        <taxon>Nocardiaceae</taxon>
        <taxon>Rhodococcus</taxon>
    </lineage>
</organism>
<evidence type="ECO:0000313" key="1">
    <source>
        <dbReference type="EMBL" id="SEB38728.1"/>
    </source>
</evidence>
<proteinExistence type="predicted"/>
<dbReference type="AlphaFoldDB" id="A0A1H4IZD2"/>
<reference evidence="2" key="1">
    <citation type="submission" date="2016-10" db="EMBL/GenBank/DDBJ databases">
        <authorList>
            <person name="Varghese N."/>
        </authorList>
    </citation>
    <scope>NUCLEOTIDE SEQUENCE [LARGE SCALE GENOMIC DNA]</scope>
    <source>
        <strain evidence="2">DSM 44719</strain>
    </source>
</reference>
<dbReference type="OrthoDB" id="4482451at2"/>
<evidence type="ECO:0008006" key="3">
    <source>
        <dbReference type="Google" id="ProtNLM"/>
    </source>
</evidence>